<dbReference type="InterPro" id="IPR007466">
    <property type="entry name" value="Peptidyl-Arg-deiminase_porph"/>
</dbReference>
<dbReference type="GO" id="GO:0047632">
    <property type="term" value="F:agmatine deiminase activity"/>
    <property type="evidence" value="ECO:0007669"/>
    <property type="project" value="TreeGrafter"/>
</dbReference>
<organism evidence="3 4">
    <name type="scientific">Metarhizium anisopliae (strain ARSEF 549)</name>
    <dbReference type="NCBI Taxonomy" id="3151832"/>
    <lineage>
        <taxon>Eukaryota</taxon>
        <taxon>Fungi</taxon>
        <taxon>Dikarya</taxon>
        <taxon>Ascomycota</taxon>
        <taxon>Pezizomycotina</taxon>
        <taxon>Sordariomycetes</taxon>
        <taxon>Hypocreomycetidae</taxon>
        <taxon>Hypocreales</taxon>
        <taxon>Clavicipitaceae</taxon>
        <taxon>Metarhizium</taxon>
    </lineage>
</organism>
<proteinExistence type="predicted"/>
<gene>
    <name evidence="3" type="ORF">MAN_02451</name>
</gene>
<dbReference type="OrthoDB" id="5419928at2759"/>
<dbReference type="Proteomes" id="UP000031186">
    <property type="component" value="Unassembled WGS sequence"/>
</dbReference>
<sequence length="822" mass="90550">MVFCKEDNRALLQALKNLVQSDREAGEYVPPNFDSILQRLDEMSAEIDDLVVPNLSADIRTTYSPGREEFEILQAYNSLIKAGGRPICPLSETASISKHPRRHLELLGPWVKAPLVDLAIDWKGIFEKQLSNWQHFKAWQQSNRESEALPDTDTPETLLQAASDGANRPLSSSCYSSGSKKFEAHLAMARRRLNHCGFTKCFTFDMDLGRQDEWTTWIEYLSFECYCCDAHSRSHFKPTSVNDLESAISLDYVSSLVEKELTSRHYGIDGYSRDGTSTPHHASNCDSPMNSPQEAQYDTHASRKDEYGADEGAASKVDGIRPWLGGLISSGVGVTHDRTGTAAGEPNDTNHHNLILRWALLQEPQIAAKSATSQGRISATGKPWPTTHSPGRKRHWDGSLCSKRPGVFQIEGLGKNNDGGDPEHKRSRNSARSFLTIKNLTSSLLVSASMVPSRGISVCRPAEWAKHARTILAWPSPKAAPYKEDRAALRRATDDVSSIAEAVARFEPVSILVDRECLPQAEKRFRSTHSHGIHVHPLARGGLDVWMRDMAPTFTIETNNTSRKRELRGVTFNFNGWGNRFTSEACSSFAKEYLADAGIRPLSSCITAEGGALEIDGEGTLLASESSLVNDNRNPGRTKSQIEAELSRTLGVTKFIWIPGLKDGDSTDFHIDAYARFARPGLVVVSAPSETEEASCWTNAYAEAREVLASATDAKGRKLEIVEMQEPRVEKVVPGEYLAAVEHEYGHRPVHSYVNFLIVNGGVVLPQFGDGMADKRAAKTARRVFGKEREVVPVLIRELPLLGGGIHCSSQEVPCVDGGGSV</sequence>
<dbReference type="Pfam" id="PF04371">
    <property type="entry name" value="PAD_porph"/>
    <property type="match status" value="1"/>
</dbReference>
<dbReference type="Gene3D" id="3.75.10.10">
    <property type="entry name" value="L-arginine/glycine Amidinotransferase, Chain A"/>
    <property type="match status" value="1"/>
</dbReference>
<evidence type="ECO:0000256" key="1">
    <source>
        <dbReference type="ARBA" id="ARBA00022801"/>
    </source>
</evidence>
<dbReference type="GO" id="GO:0009446">
    <property type="term" value="P:putrescine biosynthetic process"/>
    <property type="evidence" value="ECO:0007669"/>
    <property type="project" value="InterPro"/>
</dbReference>
<dbReference type="PANTHER" id="PTHR31377:SF0">
    <property type="entry name" value="AGMATINE DEIMINASE-RELATED"/>
    <property type="match status" value="1"/>
</dbReference>
<keyword evidence="1" id="KW-0378">Hydrolase</keyword>
<comment type="caution">
    <text evidence="3">The sequence shown here is derived from an EMBL/GenBank/DDBJ whole genome shotgun (WGS) entry which is preliminary data.</text>
</comment>
<accession>A0A0B4FQ95</accession>
<dbReference type="SUPFAM" id="SSF55909">
    <property type="entry name" value="Pentein"/>
    <property type="match status" value="1"/>
</dbReference>
<name>A0A0B4FQ95_METAF</name>
<reference evidence="3 4" key="1">
    <citation type="journal article" date="2014" name="Proc. Natl. Acad. Sci. U.S.A.">
        <title>Trajectory and genomic determinants of fungal-pathogen speciation and host adaptation.</title>
        <authorList>
            <person name="Hu X."/>
            <person name="Xiao G."/>
            <person name="Zheng P."/>
            <person name="Shang Y."/>
            <person name="Su Y."/>
            <person name="Zhang X."/>
            <person name="Liu X."/>
            <person name="Zhan S."/>
            <person name="St Leger R.J."/>
            <person name="Wang C."/>
        </authorList>
    </citation>
    <scope>NUCLEOTIDE SEQUENCE [LARGE SCALE GENOMIC DNA]</scope>
    <source>
        <strain evidence="3 4">ARSEF 549</strain>
    </source>
</reference>
<keyword evidence="4" id="KW-1185">Reference proteome</keyword>
<evidence type="ECO:0000313" key="3">
    <source>
        <dbReference type="EMBL" id="KID69937.1"/>
    </source>
</evidence>
<evidence type="ECO:0000256" key="2">
    <source>
        <dbReference type="SAM" id="MobiDB-lite"/>
    </source>
</evidence>
<dbReference type="AlphaFoldDB" id="A0A0B4FQ95"/>
<feature type="compositionally biased region" description="Polar residues" evidence="2">
    <location>
        <begin position="274"/>
        <end position="296"/>
    </location>
</feature>
<dbReference type="GO" id="GO:0004668">
    <property type="term" value="F:protein-arginine deiminase activity"/>
    <property type="evidence" value="ECO:0007669"/>
    <property type="project" value="InterPro"/>
</dbReference>
<dbReference type="PANTHER" id="PTHR31377">
    <property type="entry name" value="AGMATINE DEIMINASE-RELATED"/>
    <property type="match status" value="1"/>
</dbReference>
<feature type="region of interest" description="Disordered" evidence="2">
    <location>
        <begin position="372"/>
        <end position="398"/>
    </location>
</feature>
<dbReference type="HOGENOM" id="CLU_351268_0_0_1"/>
<feature type="non-terminal residue" evidence="3">
    <location>
        <position position="1"/>
    </location>
</feature>
<feature type="region of interest" description="Disordered" evidence="2">
    <location>
        <begin position="268"/>
        <end position="310"/>
    </location>
</feature>
<dbReference type="EMBL" id="AZNF01000002">
    <property type="protein sequence ID" value="KID69937.1"/>
    <property type="molecule type" value="Genomic_DNA"/>
</dbReference>
<dbReference type="VEuPathDB" id="FungiDB:MAN_02451"/>
<evidence type="ECO:0000313" key="4">
    <source>
        <dbReference type="Proteomes" id="UP000031186"/>
    </source>
</evidence>
<protein>
    <submittedName>
        <fullName evidence="3">Peptidylarginine deiminase-like enzyme</fullName>
    </submittedName>
</protein>